<dbReference type="AlphaFoldDB" id="A0AAF0ZZN8"/>
<dbReference type="InterPro" id="IPR043502">
    <property type="entry name" value="DNA/RNA_pol_sf"/>
</dbReference>
<dbReference type="InterPro" id="IPR043128">
    <property type="entry name" value="Rev_trsase/Diguanyl_cyclase"/>
</dbReference>
<gene>
    <name evidence="1" type="ORF">MTR67_048079</name>
</gene>
<accession>A0AAF0ZZN8</accession>
<name>A0AAF0ZZN8_SOLVR</name>
<proteinExistence type="predicted"/>
<sequence length="127" mass="14285">MYLSLIGKPVQPQARAIVPASGVGNSRGRPHGGHDGMFDQLHNASVFSKIDLQYGYHQLKIRPEDITKIAFRTRYGHHGFLSTTRAHSKGSKPETKKMYGVVKEYDVTIQDTFRQLLRDLNCETSAI</sequence>
<dbReference type="PANTHER" id="PTHR24559">
    <property type="entry name" value="TRANSPOSON TY3-I GAG-POL POLYPROTEIN"/>
    <property type="match status" value="1"/>
</dbReference>
<dbReference type="Proteomes" id="UP001234989">
    <property type="component" value="Chromosome 11"/>
</dbReference>
<keyword evidence="2" id="KW-1185">Reference proteome</keyword>
<dbReference type="InterPro" id="IPR053134">
    <property type="entry name" value="RNA-dir_DNA_polymerase"/>
</dbReference>
<reference evidence="1" key="1">
    <citation type="submission" date="2023-08" db="EMBL/GenBank/DDBJ databases">
        <title>A de novo genome assembly of Solanum verrucosum Schlechtendal, a Mexican diploid species geographically isolated from the other diploid A-genome species in potato relatives.</title>
        <authorList>
            <person name="Hosaka K."/>
        </authorList>
    </citation>
    <scope>NUCLEOTIDE SEQUENCE</scope>
    <source>
        <tissue evidence="1">Young leaves</tissue>
    </source>
</reference>
<dbReference type="SUPFAM" id="SSF56672">
    <property type="entry name" value="DNA/RNA polymerases"/>
    <property type="match status" value="1"/>
</dbReference>
<dbReference type="PANTHER" id="PTHR24559:SF444">
    <property type="entry name" value="REVERSE TRANSCRIPTASE DOMAIN-CONTAINING PROTEIN"/>
    <property type="match status" value="1"/>
</dbReference>
<organism evidence="1 2">
    <name type="scientific">Solanum verrucosum</name>
    <dbReference type="NCBI Taxonomy" id="315347"/>
    <lineage>
        <taxon>Eukaryota</taxon>
        <taxon>Viridiplantae</taxon>
        <taxon>Streptophyta</taxon>
        <taxon>Embryophyta</taxon>
        <taxon>Tracheophyta</taxon>
        <taxon>Spermatophyta</taxon>
        <taxon>Magnoliopsida</taxon>
        <taxon>eudicotyledons</taxon>
        <taxon>Gunneridae</taxon>
        <taxon>Pentapetalae</taxon>
        <taxon>asterids</taxon>
        <taxon>lamiids</taxon>
        <taxon>Solanales</taxon>
        <taxon>Solanaceae</taxon>
        <taxon>Solanoideae</taxon>
        <taxon>Solaneae</taxon>
        <taxon>Solanum</taxon>
    </lineage>
</organism>
<evidence type="ECO:0000313" key="1">
    <source>
        <dbReference type="EMBL" id="WMV54694.1"/>
    </source>
</evidence>
<dbReference type="Gene3D" id="3.10.10.10">
    <property type="entry name" value="HIV Type 1 Reverse Transcriptase, subunit A, domain 1"/>
    <property type="match status" value="1"/>
</dbReference>
<dbReference type="Gene3D" id="3.30.70.270">
    <property type="match status" value="1"/>
</dbReference>
<evidence type="ECO:0000313" key="2">
    <source>
        <dbReference type="Proteomes" id="UP001234989"/>
    </source>
</evidence>
<dbReference type="EMBL" id="CP133622">
    <property type="protein sequence ID" value="WMV54694.1"/>
    <property type="molecule type" value="Genomic_DNA"/>
</dbReference>
<protein>
    <submittedName>
        <fullName evidence="1">Uncharacterized protein</fullName>
    </submittedName>
</protein>